<dbReference type="SUPFAM" id="SSF49584">
    <property type="entry name" value="Periplasmic chaperone C-domain"/>
    <property type="match status" value="1"/>
</dbReference>
<evidence type="ECO:0000259" key="8">
    <source>
        <dbReference type="Pfam" id="PF02753"/>
    </source>
</evidence>
<keyword evidence="6" id="KW-0143">Chaperone</keyword>
<dbReference type="EMBL" id="LT629802">
    <property type="protein sequence ID" value="SDV00954.1"/>
    <property type="molecule type" value="Genomic_DNA"/>
</dbReference>
<dbReference type="Pfam" id="PF02753">
    <property type="entry name" value="PapD_C"/>
    <property type="match status" value="1"/>
</dbReference>
<dbReference type="PANTHER" id="PTHR30251:SF2">
    <property type="entry name" value="FIMBRIAL CHAPERONE YADV-RELATED"/>
    <property type="match status" value="1"/>
</dbReference>
<evidence type="ECO:0000256" key="1">
    <source>
        <dbReference type="ARBA" id="ARBA00004418"/>
    </source>
</evidence>
<feature type="domain" description="Pili assembly chaperone N-terminal" evidence="7">
    <location>
        <begin position="31"/>
        <end position="153"/>
    </location>
</feature>
<feature type="domain" description="Pili assembly chaperone C-terminal" evidence="8">
    <location>
        <begin position="179"/>
        <end position="243"/>
    </location>
</feature>
<keyword evidence="4" id="KW-0732">Signal</keyword>
<evidence type="ECO:0000256" key="5">
    <source>
        <dbReference type="ARBA" id="ARBA00022764"/>
    </source>
</evidence>
<dbReference type="InterPro" id="IPR013783">
    <property type="entry name" value="Ig-like_fold"/>
</dbReference>
<dbReference type="GO" id="GO:0030288">
    <property type="term" value="C:outer membrane-bounded periplasmic space"/>
    <property type="evidence" value="ECO:0007669"/>
    <property type="project" value="InterPro"/>
</dbReference>
<dbReference type="InterPro" id="IPR036316">
    <property type="entry name" value="Pili_assmbl_chap_C_dom_sf"/>
</dbReference>
<dbReference type="PRINTS" id="PR00969">
    <property type="entry name" value="CHAPERONPILI"/>
</dbReference>
<dbReference type="OrthoDB" id="9131059at2"/>
<evidence type="ECO:0000256" key="2">
    <source>
        <dbReference type="ARBA" id="ARBA00007399"/>
    </source>
</evidence>
<dbReference type="Proteomes" id="UP000198600">
    <property type="component" value="Chromosome I"/>
</dbReference>
<reference evidence="10" key="1">
    <citation type="submission" date="2016-10" db="EMBL/GenBank/DDBJ databases">
        <authorList>
            <person name="Varghese N."/>
            <person name="Submissions S."/>
        </authorList>
    </citation>
    <scope>NUCLEOTIDE SEQUENCE [LARGE SCALE GENOMIC DNA]</scope>
    <source>
        <strain evidence="10">LMG 2223</strain>
    </source>
</reference>
<dbReference type="Gene3D" id="2.60.40.10">
    <property type="entry name" value="Immunoglobulins"/>
    <property type="match status" value="2"/>
</dbReference>
<keyword evidence="3" id="KW-1029">Fimbrium biogenesis</keyword>
<dbReference type="InterPro" id="IPR016148">
    <property type="entry name" value="Pili_assmbl_chaperone_C"/>
</dbReference>
<dbReference type="InterPro" id="IPR050643">
    <property type="entry name" value="Periplasmic_pilus_chap"/>
</dbReference>
<evidence type="ECO:0000256" key="6">
    <source>
        <dbReference type="ARBA" id="ARBA00023186"/>
    </source>
</evidence>
<dbReference type="FunFam" id="2.60.40.10:FF:000458">
    <property type="entry name" value="Molecular chaperone FimC"/>
    <property type="match status" value="1"/>
</dbReference>
<keyword evidence="10" id="KW-1185">Reference proteome</keyword>
<organism evidence="9 10">
    <name type="scientific">Pseudomonas mucidolens</name>
    <dbReference type="NCBI Taxonomy" id="46679"/>
    <lineage>
        <taxon>Bacteria</taxon>
        <taxon>Pseudomonadati</taxon>
        <taxon>Pseudomonadota</taxon>
        <taxon>Gammaproteobacteria</taxon>
        <taxon>Pseudomonadales</taxon>
        <taxon>Pseudomonadaceae</taxon>
        <taxon>Pseudomonas</taxon>
    </lineage>
</organism>
<dbReference type="SUPFAM" id="SSF49354">
    <property type="entry name" value="PapD-like"/>
    <property type="match status" value="1"/>
</dbReference>
<sequence>MKTHPVCSLSVIALILSMFLGFVFSAFVQASVVITGTRVIYGGQDRDKTVQLTNQDTFPNVVQAWVDVDEPASTPDTAKGPFVINPTVSRLAPGSGQTLRIIYTGTGLPKDRESLFHLNILQIPPRNLTNSNSNQMLLMLRNRLKLFYRPADIPGSSDQLSEKLRFSLVSADGDWRVRVDNPTGFYASFSAATISAGARELRLQAGMVAPYSQVEWRPEKAVVLGGGAHMLRAQLINDYGARIEISHEVLR</sequence>
<dbReference type="GO" id="GO:0071555">
    <property type="term" value="P:cell wall organization"/>
    <property type="evidence" value="ECO:0007669"/>
    <property type="project" value="InterPro"/>
</dbReference>
<evidence type="ECO:0000313" key="9">
    <source>
        <dbReference type="EMBL" id="SDV00954.1"/>
    </source>
</evidence>
<accession>A0A1H2N6J7</accession>
<name>A0A1H2N6J7_9PSED</name>
<dbReference type="STRING" id="46679.SAMN05216202_3088"/>
<evidence type="ECO:0000259" key="7">
    <source>
        <dbReference type="Pfam" id="PF00345"/>
    </source>
</evidence>
<evidence type="ECO:0000256" key="3">
    <source>
        <dbReference type="ARBA" id="ARBA00022558"/>
    </source>
</evidence>
<proteinExistence type="inferred from homology"/>
<comment type="similarity">
    <text evidence="2">Belongs to the periplasmic pilus chaperone family.</text>
</comment>
<evidence type="ECO:0000256" key="4">
    <source>
        <dbReference type="ARBA" id="ARBA00022729"/>
    </source>
</evidence>
<dbReference type="InterPro" id="IPR016147">
    <property type="entry name" value="Pili_assmbl_chaperone_N"/>
</dbReference>
<keyword evidence="5" id="KW-0574">Periplasm</keyword>
<comment type="subcellular location">
    <subcellularLocation>
        <location evidence="1">Periplasm</location>
    </subcellularLocation>
</comment>
<dbReference type="InterPro" id="IPR001829">
    <property type="entry name" value="Pili_assmbl_chaperone_bac"/>
</dbReference>
<dbReference type="PANTHER" id="PTHR30251">
    <property type="entry name" value="PILUS ASSEMBLY CHAPERONE"/>
    <property type="match status" value="1"/>
</dbReference>
<evidence type="ECO:0000313" key="10">
    <source>
        <dbReference type="Proteomes" id="UP000198600"/>
    </source>
</evidence>
<dbReference type="InterPro" id="IPR008962">
    <property type="entry name" value="PapD-like_sf"/>
</dbReference>
<dbReference type="Pfam" id="PF00345">
    <property type="entry name" value="PapD_N"/>
    <property type="match status" value="1"/>
</dbReference>
<protein>
    <submittedName>
        <fullName evidence="9">Fimbrial chaperone protein</fullName>
    </submittedName>
</protein>
<gene>
    <name evidence="9" type="ORF">SAMN05216202_3088</name>
</gene>
<dbReference type="AlphaFoldDB" id="A0A1H2N6J7"/>